<dbReference type="InterPro" id="IPR024983">
    <property type="entry name" value="CHAT_dom"/>
</dbReference>
<dbReference type="OrthoDB" id="9991317at2759"/>
<accession>A0A8H6HXA4</accession>
<dbReference type="PANTHER" id="PTHR19959">
    <property type="entry name" value="KINESIN LIGHT CHAIN"/>
    <property type="match status" value="1"/>
</dbReference>
<evidence type="ECO:0000256" key="1">
    <source>
        <dbReference type="SAM" id="MobiDB-lite"/>
    </source>
</evidence>
<organism evidence="3 4">
    <name type="scientific">Ephemerocybe angulata</name>
    <dbReference type="NCBI Taxonomy" id="980116"/>
    <lineage>
        <taxon>Eukaryota</taxon>
        <taxon>Fungi</taxon>
        <taxon>Dikarya</taxon>
        <taxon>Basidiomycota</taxon>
        <taxon>Agaricomycotina</taxon>
        <taxon>Agaricomycetes</taxon>
        <taxon>Agaricomycetidae</taxon>
        <taxon>Agaricales</taxon>
        <taxon>Agaricineae</taxon>
        <taxon>Psathyrellaceae</taxon>
        <taxon>Ephemerocybe</taxon>
    </lineage>
</organism>
<protein>
    <submittedName>
        <fullName evidence="3">CHAT domain-containing protein</fullName>
    </submittedName>
</protein>
<dbReference type="Pfam" id="PF12770">
    <property type="entry name" value="CHAT"/>
    <property type="match status" value="1"/>
</dbReference>
<dbReference type="PANTHER" id="PTHR19959:SF119">
    <property type="entry name" value="FUNGAL LIPASE-LIKE DOMAIN-CONTAINING PROTEIN"/>
    <property type="match status" value="1"/>
</dbReference>
<sequence>MDLWSYILRIYSYLHEYMWGAGTILDEEPVEEHVAGLVPDAEVVAEEEGLFEVLVERGNALARQFEKTGNLVAIDEAIGIQERAIQLTPADHPTLRSTLNDLGNSFLARYERTNDVLDVTKAIDALKRSVELTPEGHGAILSRLSNLGICFMYRFECSDDLNDIGDAIEAQKKAVDSVSEGHSDLPSLLNNLGNSYLSRFERTGGIADIDASVLAFRRAIELSVSGSEILPALLYNLGNSLIQRFEHSEDPFDNDGAIDAFERAGRITAEDESNPSFAYWLDKLRGAYMLRFNRTGSLDDLTGAITAQERAAEITPDGHEDLPFILNNLGNLYSSRFDRFGRIEDVTKSISVKRRAIDLTAEGHRDLPSRLNNLGVSLMRRFERTGDISDITEAISVQRQAVDLTSDAHPGLPFWLNNLGSSMLCHFEPTGDLEVLADAITTLQRAVALTPERHGALPQRLNNLGNALLDRFHRTGQVHDIEEAVSAHQRAVDLTPKDHQALPARLNNLGNSLSSRFKRTGDLADIANAISAQQRAVHLTPTDHGDLPVWLNNIGNSYLSRYHRTGDLQDITEAIVAQENALSHTPDGHADLALRLSGIGISFACRFERASVMEDIDRAISAQRRAVDLTSKTHADLPAWLNNLGNSLLSRFERSGNVEDLEQSISALKNAVERTPDGHGSLPSFLGDLGGASLSRFKISSNAHHLKEAVLACERALHLTPDGHADLPRLQKNLGDVLYSRYTCQNERPDLDACMKHLKAAATSEFGPPKTRLYAAVRWARLLDQHFPSSPDILVAFDTAICLASLTAGLEDTVRRRYIKLRGISGLPQEAASAALSLGRADKALEWLEQGRCLVWGQLHNLRTPLDDLQVHDAQLAARVMDVSRRLDNAGSSRVLSNASMSLSQKISLEDEARAHWNLAKEWDSLLSRVRSIPGFEGFLRPTSCSELLESIPGNGRIVVINVHKERCDAIALFSGQDTPLHIPLPQFTFEKATRYRDALTACLQSNHLRDRGSDDALESTSEEVDSERGIRPALGGTLGDDVVHRVLRSLWIDLAKPILNRLGIERATVDLPSQELPRIWWCPTGPLSFLPIHAAGVYAKANSESLLDYAVSSYIPTVRALTEQTGNNHPTSGIFITSQPRVPGSSPIPGTTEEVRSIYRMATEKGKRVAIAEGGAVTVARCLEYMEEFGSIHLATHATQNAADPLQSRFLFHEGSLTLDTIIRRNLRNADLAFLSACQTSTGEHRLSDEAVHLAAGMLAAGYRRVVATMWSIGDKHAPEVANDFYQYVWSSTDSGGGNSFDGIHSAYALHHALQRLRLRLDESERSLLAWIPYVHFGS</sequence>
<dbReference type="InterPro" id="IPR011990">
    <property type="entry name" value="TPR-like_helical_dom_sf"/>
</dbReference>
<name>A0A8H6HXA4_9AGAR</name>
<dbReference type="Proteomes" id="UP000521943">
    <property type="component" value="Unassembled WGS sequence"/>
</dbReference>
<gene>
    <name evidence="3" type="ORF">DFP72DRAFT_965386</name>
</gene>
<dbReference type="SUPFAM" id="SSF48452">
    <property type="entry name" value="TPR-like"/>
    <property type="match status" value="2"/>
</dbReference>
<feature type="region of interest" description="Disordered" evidence="1">
    <location>
        <begin position="1011"/>
        <end position="1032"/>
    </location>
</feature>
<evidence type="ECO:0000313" key="3">
    <source>
        <dbReference type="EMBL" id="KAF6754601.1"/>
    </source>
</evidence>
<feature type="domain" description="CHAT" evidence="2">
    <location>
        <begin position="1046"/>
        <end position="1339"/>
    </location>
</feature>
<comment type="caution">
    <text evidence="3">The sequence shown here is derived from an EMBL/GenBank/DDBJ whole genome shotgun (WGS) entry which is preliminary data.</text>
</comment>
<evidence type="ECO:0000259" key="2">
    <source>
        <dbReference type="Pfam" id="PF12770"/>
    </source>
</evidence>
<reference evidence="3 4" key="1">
    <citation type="submission" date="2020-07" db="EMBL/GenBank/DDBJ databases">
        <title>Comparative genomics of pyrophilous fungi reveals a link between fire events and developmental genes.</title>
        <authorList>
            <consortium name="DOE Joint Genome Institute"/>
            <person name="Steindorff A.S."/>
            <person name="Carver A."/>
            <person name="Calhoun S."/>
            <person name="Stillman K."/>
            <person name="Liu H."/>
            <person name="Lipzen A."/>
            <person name="Pangilinan J."/>
            <person name="Labutti K."/>
            <person name="Bruns T.D."/>
            <person name="Grigoriev I.V."/>
        </authorList>
    </citation>
    <scope>NUCLEOTIDE SEQUENCE [LARGE SCALE GENOMIC DNA]</scope>
    <source>
        <strain evidence="3 4">CBS 144469</strain>
    </source>
</reference>
<evidence type="ECO:0000313" key="4">
    <source>
        <dbReference type="Proteomes" id="UP000521943"/>
    </source>
</evidence>
<proteinExistence type="predicted"/>
<dbReference type="EMBL" id="JACGCI010000033">
    <property type="protein sequence ID" value="KAF6754601.1"/>
    <property type="molecule type" value="Genomic_DNA"/>
</dbReference>
<feature type="compositionally biased region" description="Acidic residues" evidence="1">
    <location>
        <begin position="1016"/>
        <end position="1026"/>
    </location>
</feature>
<keyword evidence="4" id="KW-1185">Reference proteome</keyword>
<dbReference type="Gene3D" id="1.25.40.10">
    <property type="entry name" value="Tetratricopeptide repeat domain"/>
    <property type="match status" value="4"/>
</dbReference>